<sequence length="158" mass="17629">MVKLSRSAIFTINMVKLRRLVKGRSARGLSAAVSSDPNLISGFESMVIKSQYPHHVLSAIANELNDDIRLYYPPDEDLLEDDGSRFVKEIISLSNIDDCTLVINEMINADCFINGMSADDTSKYLHEYGKPNSLIIEQALKAAEKANKLNLQNGKYFS</sequence>
<proteinExistence type="predicted"/>
<gene>
    <name evidence="1" type="ORF">SAMN05660841_03967</name>
</gene>
<dbReference type="STRING" id="1513896.SAMN05660841_03967"/>
<dbReference type="AlphaFoldDB" id="A0A1T5GDM3"/>
<evidence type="ECO:0000313" key="2">
    <source>
        <dbReference type="Proteomes" id="UP000190150"/>
    </source>
</evidence>
<accession>A0A1T5GDM3</accession>
<dbReference type="OrthoDB" id="708767at2"/>
<name>A0A1T5GDM3_9SPHI</name>
<reference evidence="2" key="1">
    <citation type="submission" date="2017-02" db="EMBL/GenBank/DDBJ databases">
        <authorList>
            <person name="Varghese N."/>
            <person name="Submissions S."/>
        </authorList>
    </citation>
    <scope>NUCLEOTIDE SEQUENCE [LARGE SCALE GENOMIC DNA]</scope>
    <source>
        <strain evidence="2">DSM 24091</strain>
    </source>
</reference>
<dbReference type="Proteomes" id="UP000190150">
    <property type="component" value="Unassembled WGS sequence"/>
</dbReference>
<keyword evidence="2" id="KW-1185">Reference proteome</keyword>
<dbReference type="EMBL" id="FUZF01000024">
    <property type="protein sequence ID" value="SKC06500.1"/>
    <property type="molecule type" value="Genomic_DNA"/>
</dbReference>
<protein>
    <submittedName>
        <fullName evidence="1">Uncharacterized protein</fullName>
    </submittedName>
</protein>
<dbReference type="RefSeq" id="WP_139375409.1">
    <property type="nucleotide sequence ID" value="NZ_FUZF01000024.1"/>
</dbReference>
<organism evidence="1 2">
    <name type="scientific">Sphingobacterium nematocida</name>
    <dbReference type="NCBI Taxonomy" id="1513896"/>
    <lineage>
        <taxon>Bacteria</taxon>
        <taxon>Pseudomonadati</taxon>
        <taxon>Bacteroidota</taxon>
        <taxon>Sphingobacteriia</taxon>
        <taxon>Sphingobacteriales</taxon>
        <taxon>Sphingobacteriaceae</taxon>
        <taxon>Sphingobacterium</taxon>
    </lineage>
</organism>
<evidence type="ECO:0000313" key="1">
    <source>
        <dbReference type="EMBL" id="SKC06500.1"/>
    </source>
</evidence>